<name>A0A532V6X4_UNCT6</name>
<evidence type="ECO:0000256" key="7">
    <source>
        <dbReference type="ARBA" id="ARBA00022694"/>
    </source>
</evidence>
<evidence type="ECO:0000259" key="15">
    <source>
        <dbReference type="PROSITE" id="PS51163"/>
    </source>
</evidence>
<feature type="active site" description="Nucleophile" evidence="14">
    <location>
        <position position="211"/>
    </location>
</feature>
<evidence type="ECO:0000256" key="9">
    <source>
        <dbReference type="ARBA" id="ARBA00022741"/>
    </source>
</evidence>
<keyword evidence="5" id="KW-0963">Cytoplasm</keyword>
<evidence type="ECO:0000256" key="11">
    <source>
        <dbReference type="ARBA" id="ARBA00022840"/>
    </source>
</evidence>
<dbReference type="Gene3D" id="3.90.870.10">
    <property type="entry name" value="DHBP synthase"/>
    <property type="match status" value="1"/>
</dbReference>
<protein>
    <recommendedName>
        <fullName evidence="12">L-threonylcarbamoyladenylate synthase</fullName>
        <ecNumber evidence="4">2.7.7.87</ecNumber>
    </recommendedName>
    <alternativeName>
        <fullName evidence="12">L-threonylcarbamoyladenylate synthase</fullName>
    </alternativeName>
</protein>
<dbReference type="EC" id="2.7.7.87" evidence="4"/>
<comment type="similarity">
    <text evidence="3">Belongs to the low molecular weight phosphotyrosine protein phosphatase family.</text>
</comment>
<dbReference type="InterPro" id="IPR017867">
    <property type="entry name" value="Tyr_phospatase_low_mol_wt"/>
</dbReference>
<sequence length="358" mass="39779">MLSRQAIERAAAVLKRGELVILPTDTVPGLFVKDTPEGEERLLRLKGRGSKKPFARMFGSRKQLAERVRVRTKMQRLALKRLLPGRVTLVLPSANKEEGTLGARLPMDASLRALVRRTGPLIATSSNLSGKELRDPANLPPKLLKEVALVEEDASGNRLDPKPIASSVIDLTHKRPAILRKGAVSIWTVKRRLGKTPYLTPPQELNVLFVCGGNTCRSPMAATFLRTRCSSPRVNIRSAGLSAARGSEAAQFAEKAMQELGLTLKDHRSRAITDELAAWADLIFAMTRSHLLRIRRLYARFADRAFLLSGFPEPWPHGRNIDDPIGGSIEIYKHTSQQIQLYIHSIYPKIEKVLTQAN</sequence>
<dbReference type="GO" id="GO:0061710">
    <property type="term" value="F:L-threonylcarbamoyladenylate synthase"/>
    <property type="evidence" value="ECO:0007669"/>
    <property type="project" value="UniProtKB-EC"/>
</dbReference>
<evidence type="ECO:0000313" key="16">
    <source>
        <dbReference type="EMBL" id="TKJ42953.1"/>
    </source>
</evidence>
<keyword evidence="8" id="KW-0548">Nucleotidyltransferase</keyword>
<dbReference type="InterPro" id="IPR017945">
    <property type="entry name" value="DHBP_synth_RibB-like_a/b_dom"/>
</dbReference>
<evidence type="ECO:0000256" key="3">
    <source>
        <dbReference type="ARBA" id="ARBA00011063"/>
    </source>
</evidence>
<dbReference type="PANTHER" id="PTHR17490:SF16">
    <property type="entry name" value="THREONYLCARBAMOYL-AMP SYNTHASE"/>
    <property type="match status" value="1"/>
</dbReference>
<dbReference type="Gene3D" id="3.40.50.2300">
    <property type="match status" value="1"/>
</dbReference>
<dbReference type="SUPFAM" id="SSF55821">
    <property type="entry name" value="YrdC/RibB"/>
    <property type="match status" value="1"/>
</dbReference>
<dbReference type="GO" id="GO:0008033">
    <property type="term" value="P:tRNA processing"/>
    <property type="evidence" value="ECO:0007669"/>
    <property type="project" value="UniProtKB-KW"/>
</dbReference>
<dbReference type="PANTHER" id="PTHR17490">
    <property type="entry name" value="SUA5"/>
    <property type="match status" value="1"/>
</dbReference>
<evidence type="ECO:0000256" key="1">
    <source>
        <dbReference type="ARBA" id="ARBA00004496"/>
    </source>
</evidence>
<evidence type="ECO:0000256" key="14">
    <source>
        <dbReference type="PIRSR" id="PIRSR617867-1"/>
    </source>
</evidence>
<accession>A0A532V6X4</accession>
<dbReference type="GO" id="GO:0006450">
    <property type="term" value="P:regulation of translational fidelity"/>
    <property type="evidence" value="ECO:0007669"/>
    <property type="project" value="TreeGrafter"/>
</dbReference>
<gene>
    <name evidence="16" type="ORF">CEE36_05565</name>
</gene>
<dbReference type="SUPFAM" id="SSF52788">
    <property type="entry name" value="Phosphotyrosine protein phosphatases I"/>
    <property type="match status" value="1"/>
</dbReference>
<dbReference type="GO" id="GO:0003725">
    <property type="term" value="F:double-stranded RNA binding"/>
    <property type="evidence" value="ECO:0007669"/>
    <property type="project" value="InterPro"/>
</dbReference>
<comment type="caution">
    <text evidence="16">The sequence shown here is derived from an EMBL/GenBank/DDBJ whole genome shotgun (WGS) entry which is preliminary data.</text>
</comment>
<evidence type="ECO:0000256" key="2">
    <source>
        <dbReference type="ARBA" id="ARBA00007663"/>
    </source>
</evidence>
<dbReference type="Pfam" id="PF01451">
    <property type="entry name" value="LMWPc"/>
    <property type="match status" value="1"/>
</dbReference>
<evidence type="ECO:0000256" key="12">
    <source>
        <dbReference type="ARBA" id="ARBA00029774"/>
    </source>
</evidence>
<comment type="subcellular location">
    <subcellularLocation>
        <location evidence="1">Cytoplasm</location>
    </subcellularLocation>
</comment>
<feature type="active site" evidence="14">
    <location>
        <position position="217"/>
    </location>
</feature>
<dbReference type="InterPro" id="IPR023485">
    <property type="entry name" value="Ptyr_pPase"/>
</dbReference>
<dbReference type="Proteomes" id="UP000317778">
    <property type="component" value="Unassembled WGS sequence"/>
</dbReference>
<comment type="similarity">
    <text evidence="2">Belongs to the SUA5 family.</text>
</comment>
<keyword evidence="11" id="KW-0067">ATP-binding</keyword>
<dbReference type="SMART" id="SM00226">
    <property type="entry name" value="LMWPc"/>
    <property type="match status" value="1"/>
</dbReference>
<evidence type="ECO:0000256" key="8">
    <source>
        <dbReference type="ARBA" id="ARBA00022695"/>
    </source>
</evidence>
<dbReference type="GO" id="GO:0000049">
    <property type="term" value="F:tRNA binding"/>
    <property type="evidence" value="ECO:0007669"/>
    <property type="project" value="TreeGrafter"/>
</dbReference>
<dbReference type="Pfam" id="PF01300">
    <property type="entry name" value="Sua5_yciO_yrdC"/>
    <property type="match status" value="1"/>
</dbReference>
<keyword evidence="6" id="KW-0808">Transferase</keyword>
<dbReference type="GO" id="GO:0005524">
    <property type="term" value="F:ATP binding"/>
    <property type="evidence" value="ECO:0007669"/>
    <property type="project" value="UniProtKB-KW"/>
</dbReference>
<dbReference type="GO" id="GO:0004725">
    <property type="term" value="F:protein tyrosine phosphatase activity"/>
    <property type="evidence" value="ECO:0007669"/>
    <property type="project" value="InterPro"/>
</dbReference>
<organism evidence="16 17">
    <name type="scientific">candidate division TA06 bacterium B3_TA06</name>
    <dbReference type="NCBI Taxonomy" id="2012487"/>
    <lineage>
        <taxon>Bacteria</taxon>
        <taxon>Bacteria division TA06</taxon>
    </lineage>
</organism>
<evidence type="ECO:0000256" key="5">
    <source>
        <dbReference type="ARBA" id="ARBA00022490"/>
    </source>
</evidence>
<reference evidence="16 17" key="1">
    <citation type="submission" date="2017-06" db="EMBL/GenBank/DDBJ databases">
        <title>Novel microbial phyla capable of carbon fixation and sulfur reduction in deep-sea sediments.</title>
        <authorList>
            <person name="Huang J."/>
            <person name="Baker B."/>
            <person name="Wang Y."/>
        </authorList>
    </citation>
    <scope>NUCLEOTIDE SEQUENCE [LARGE SCALE GENOMIC DNA]</scope>
    <source>
        <strain evidence="16">B3_TA06</strain>
    </source>
</reference>
<dbReference type="GO" id="GO:0005737">
    <property type="term" value="C:cytoplasm"/>
    <property type="evidence" value="ECO:0007669"/>
    <property type="project" value="UniProtKB-SubCell"/>
</dbReference>
<dbReference type="AlphaFoldDB" id="A0A532V6X4"/>
<evidence type="ECO:0000256" key="13">
    <source>
        <dbReference type="ARBA" id="ARBA00048366"/>
    </source>
</evidence>
<keyword evidence="9" id="KW-0547">Nucleotide-binding</keyword>
<dbReference type="EMBL" id="NJBO01000007">
    <property type="protein sequence ID" value="TKJ42953.1"/>
    <property type="molecule type" value="Genomic_DNA"/>
</dbReference>
<dbReference type="CDD" id="cd16344">
    <property type="entry name" value="LMWPAP"/>
    <property type="match status" value="1"/>
</dbReference>
<keyword evidence="7" id="KW-0819">tRNA processing</keyword>
<feature type="active site" description="Proton donor" evidence="14">
    <location>
        <position position="323"/>
    </location>
</feature>
<keyword evidence="10" id="KW-0378">Hydrolase</keyword>
<comment type="catalytic activity">
    <reaction evidence="13">
        <text>L-threonine + hydrogencarbonate + ATP = L-threonylcarbamoyladenylate + diphosphate + H2O</text>
        <dbReference type="Rhea" id="RHEA:36407"/>
        <dbReference type="ChEBI" id="CHEBI:15377"/>
        <dbReference type="ChEBI" id="CHEBI:17544"/>
        <dbReference type="ChEBI" id="CHEBI:30616"/>
        <dbReference type="ChEBI" id="CHEBI:33019"/>
        <dbReference type="ChEBI" id="CHEBI:57926"/>
        <dbReference type="ChEBI" id="CHEBI:73682"/>
        <dbReference type="EC" id="2.7.7.87"/>
    </reaction>
</comment>
<evidence type="ECO:0000256" key="10">
    <source>
        <dbReference type="ARBA" id="ARBA00022801"/>
    </source>
</evidence>
<feature type="domain" description="YrdC-like" evidence="15">
    <location>
        <begin position="4"/>
        <end position="184"/>
    </location>
</feature>
<dbReference type="InterPro" id="IPR006070">
    <property type="entry name" value="Sua5-like_dom"/>
</dbReference>
<dbReference type="InterPro" id="IPR050156">
    <property type="entry name" value="TC-AMP_synthase_SUA5"/>
</dbReference>
<dbReference type="PROSITE" id="PS51163">
    <property type="entry name" value="YRDC"/>
    <property type="match status" value="1"/>
</dbReference>
<evidence type="ECO:0000256" key="6">
    <source>
        <dbReference type="ARBA" id="ARBA00022679"/>
    </source>
</evidence>
<evidence type="ECO:0000256" key="4">
    <source>
        <dbReference type="ARBA" id="ARBA00012584"/>
    </source>
</evidence>
<evidence type="ECO:0000313" key="17">
    <source>
        <dbReference type="Proteomes" id="UP000317778"/>
    </source>
</evidence>
<dbReference type="PRINTS" id="PR00719">
    <property type="entry name" value="LMWPTPASE"/>
</dbReference>
<dbReference type="InterPro" id="IPR036196">
    <property type="entry name" value="Ptyr_pPase_sf"/>
</dbReference>
<proteinExistence type="inferred from homology"/>